<keyword evidence="2" id="KW-1185">Reference proteome</keyword>
<dbReference type="AlphaFoldDB" id="A0A9E8NG82"/>
<sequence>MRFRIDSVDLASGDLLVIQEADVIIADAYCFHSGKAACYFHLVA</sequence>
<reference evidence="1" key="1">
    <citation type="submission" date="2022-11" db="EMBL/GenBank/DDBJ databases">
        <title>Dyadobacter pollutisoli sp. nov., isolated from plastic dumped soil.</title>
        <authorList>
            <person name="Kim J.M."/>
            <person name="Kim K.R."/>
            <person name="Lee J.K."/>
            <person name="Hao L."/>
            <person name="Jeon C.O."/>
        </authorList>
    </citation>
    <scope>NUCLEOTIDE SEQUENCE</scope>
    <source>
        <strain evidence="1">U1</strain>
    </source>
</reference>
<dbReference type="Proteomes" id="UP001164653">
    <property type="component" value="Chromosome"/>
</dbReference>
<name>A0A9E8NG82_9BACT</name>
<dbReference type="RefSeq" id="WP_255772820.1">
    <property type="nucleotide sequence ID" value="NZ_CP112998.1"/>
</dbReference>
<proteinExistence type="predicted"/>
<dbReference type="EMBL" id="CP112998">
    <property type="protein sequence ID" value="WAC13509.1"/>
    <property type="molecule type" value="Genomic_DNA"/>
</dbReference>
<organism evidence="1 2">
    <name type="scientific">Dyadobacter pollutisoli</name>
    <dbReference type="NCBI Taxonomy" id="2910158"/>
    <lineage>
        <taxon>Bacteria</taxon>
        <taxon>Pseudomonadati</taxon>
        <taxon>Bacteroidota</taxon>
        <taxon>Cytophagia</taxon>
        <taxon>Cytophagales</taxon>
        <taxon>Spirosomataceae</taxon>
        <taxon>Dyadobacter</taxon>
    </lineage>
</organism>
<evidence type="ECO:0000313" key="1">
    <source>
        <dbReference type="EMBL" id="WAC13509.1"/>
    </source>
</evidence>
<gene>
    <name evidence="1" type="ORF">ON006_06040</name>
</gene>
<dbReference type="KEGG" id="dpf:ON006_06040"/>
<protein>
    <submittedName>
        <fullName evidence="1">Uncharacterized protein</fullName>
    </submittedName>
</protein>
<evidence type="ECO:0000313" key="2">
    <source>
        <dbReference type="Proteomes" id="UP001164653"/>
    </source>
</evidence>
<accession>A0A9E8NG82</accession>